<keyword evidence="17" id="KW-0282">Flagellum</keyword>
<evidence type="ECO:0000256" key="8">
    <source>
        <dbReference type="ARBA" id="ARBA00022927"/>
    </source>
</evidence>
<dbReference type="InterPro" id="IPR000897">
    <property type="entry name" value="SRP54_GTPase_dom"/>
</dbReference>
<comment type="similarity">
    <text evidence="2">Belongs to the GTP-binding SRP family.</text>
</comment>
<feature type="region of interest" description="Disordered" evidence="14">
    <location>
        <begin position="49"/>
        <end position="102"/>
    </location>
</feature>
<name>A0A157RS24_9BORD</name>
<dbReference type="InterPro" id="IPR047040">
    <property type="entry name" value="FlhF__GTPase_dom"/>
</dbReference>
<dbReference type="SMART" id="SM00382">
    <property type="entry name" value="AAA"/>
    <property type="match status" value="1"/>
</dbReference>
<feature type="compositionally biased region" description="Low complexity" evidence="14">
    <location>
        <begin position="133"/>
        <end position="149"/>
    </location>
</feature>
<dbReference type="EMBL" id="FKBS01000031">
    <property type="protein sequence ID" value="SAI60666.1"/>
    <property type="molecule type" value="Genomic_DNA"/>
</dbReference>
<dbReference type="InterPro" id="IPR020006">
    <property type="entry name" value="FlhF"/>
</dbReference>
<dbReference type="GO" id="GO:0044781">
    <property type="term" value="P:bacterial-type flagellum organization"/>
    <property type="evidence" value="ECO:0007669"/>
    <property type="project" value="UniProtKB-UniRule"/>
</dbReference>
<reference evidence="17 18" key="1">
    <citation type="submission" date="2016-03" db="EMBL/GenBank/DDBJ databases">
        <authorList>
            <consortium name="Pathogen Informatics"/>
        </authorList>
    </citation>
    <scope>NUCLEOTIDE SEQUENCE [LARGE SCALE GENOMIC DNA]</scope>
    <source>
        <strain evidence="17 18">NCTC13364</strain>
    </source>
</reference>
<dbReference type="SMART" id="SM00962">
    <property type="entry name" value="SRP54"/>
    <property type="match status" value="1"/>
</dbReference>
<keyword evidence="10" id="KW-0472">Membrane</keyword>
<keyword evidence="4" id="KW-0813">Transport</keyword>
<dbReference type="OrthoDB" id="9778554at2"/>
<keyword evidence="11" id="KW-1006">Bacterial flagellum protein export</keyword>
<evidence type="ECO:0000256" key="2">
    <source>
        <dbReference type="ARBA" id="ARBA00008531"/>
    </source>
</evidence>
<comment type="subcellular location">
    <subcellularLocation>
        <location evidence="1">Cell membrane</location>
        <topology evidence="1">Peripheral membrane protein</topology>
        <orientation evidence="1">Cytoplasmic side</orientation>
    </subcellularLocation>
</comment>
<evidence type="ECO:0000313" key="17">
    <source>
        <dbReference type="EMBL" id="SAI60666.1"/>
    </source>
</evidence>
<dbReference type="GO" id="GO:0003924">
    <property type="term" value="F:GTPase activity"/>
    <property type="evidence" value="ECO:0007669"/>
    <property type="project" value="UniProtKB-UniRule"/>
</dbReference>
<keyword evidence="9" id="KW-0342">GTP-binding</keyword>
<dbReference type="GO" id="GO:0005047">
    <property type="term" value="F:signal recognition particle binding"/>
    <property type="evidence" value="ECO:0007669"/>
    <property type="project" value="TreeGrafter"/>
</dbReference>
<keyword evidence="17" id="KW-0966">Cell projection</keyword>
<dbReference type="FunFam" id="3.40.50.300:FF:000695">
    <property type="entry name" value="Flagellar biosynthesis regulator FlhF"/>
    <property type="match status" value="1"/>
</dbReference>
<evidence type="ECO:0000256" key="7">
    <source>
        <dbReference type="ARBA" id="ARBA00022795"/>
    </source>
</evidence>
<feature type="compositionally biased region" description="Low complexity" evidence="14">
    <location>
        <begin position="55"/>
        <end position="81"/>
    </location>
</feature>
<dbReference type="GO" id="GO:0005886">
    <property type="term" value="C:plasma membrane"/>
    <property type="evidence" value="ECO:0007669"/>
    <property type="project" value="UniProtKB-SubCell"/>
</dbReference>
<dbReference type="PANTHER" id="PTHR43134:SF3">
    <property type="entry name" value="FLAGELLAR BIOSYNTHESIS PROTEIN FLHF"/>
    <property type="match status" value="1"/>
</dbReference>
<evidence type="ECO:0000256" key="6">
    <source>
        <dbReference type="ARBA" id="ARBA00022741"/>
    </source>
</evidence>
<dbReference type="CDD" id="cd17873">
    <property type="entry name" value="FlhF"/>
    <property type="match status" value="1"/>
</dbReference>
<feature type="domain" description="SRP54-type proteins GTP-binding" evidence="16">
    <location>
        <begin position="384"/>
        <end position="579"/>
    </location>
</feature>
<sequence length="990" mass="102350">MKLSRFVGATVREAMRQVREALGPDALIVSNRTVNGTVEVVATVDAAPDVQDETPSAGAPPAASASSAAQPSAVPARPSSAWQSPADATRAPSMPPSSESGYAPARALARYADAAAASPLPEADAEAPQALQAGPAAGRPTPAAAGQGPVSPGASSIRMPAPGSTSLLGTAAPGSPRIPTDLANAIGAAANSLAAARAPSVPASGYAAPMSTPAAYPPTPAARIAMPAAPGIPASAAPAALDSNPPVPADSLSGPSAPASPVPPLPSMAQRPDAPLPSAMPIAPASMEMGNQQMQAALDALRGALESRMDGLLWGGAQAAGLQPVKATLFRNLLEAGFSMPLVRALVERLPASLDRQGAMAWARNELVTHLPVMRNENDFLADGGVYALVGPTGVGKTTTLAKLAARCVAREGRDQVAMLTTDLFRIGALEQLQIYGRLMGVPAHSVRDGEELKQALAHLGHRKIILIDTTGISQRDRNVAALAALLHAADRPVRRLLVLNAASQGDTLDEVAHAYRNGAGEDVVGCIVTKLDEATRIAPALDTAIRHRLPIHYVSIGQKVPEDMATADRQALVDRALAPLPRQTAPLYAPSEADLAALWRSSAKAETEQKQVDGASESARRRQLLAAAVLPHAGADAPLDQAIAWLDSDPACVQARANWRAARDDSATPQTLSEAGLKRAQDAYAGGSERYLLAMHGKAAMKGQGGSPAGTLLAGLLMTDRGAALSAPMAHLMLPHGILDAHDLSAPMPENAVQALVARVRALQAALQGVPQVHLFEMGTAAMWQSLSAESAQWVARGAGALRVVQEDTPTTLAAVSRDLGYLPVGTTPMPGQQPDEAPLDLWASGTEVRMSARGHEDLPLRMVCARLTDPASGKVVNQLYGLTNLKASQADARTVARWLLQQEQAKTAFRHMAQAWAALPPATGIQAMPRQALLAAQLGVACWQLSQASQAESARAMLQAMAAGGRKLTGPLMPAALMKGFAMLDMAA</sequence>
<dbReference type="InterPro" id="IPR027417">
    <property type="entry name" value="P-loop_NTPase"/>
</dbReference>
<protein>
    <recommendedName>
        <fullName evidence="3 13">Flagellar biosynthesis protein FlhF</fullName>
    </recommendedName>
</protein>
<keyword evidence="6" id="KW-0547">Nucleotide-binding</keyword>
<accession>A0A157RS24</accession>
<dbReference type="Gene3D" id="3.40.50.300">
    <property type="entry name" value="P-loop containing nucleotide triphosphate hydrolases"/>
    <property type="match status" value="1"/>
</dbReference>
<keyword evidence="17" id="KW-0969">Cilium</keyword>
<feature type="compositionally biased region" description="Low complexity" evidence="14">
    <location>
        <begin position="236"/>
        <end position="257"/>
    </location>
</feature>
<dbReference type="NCBIfam" id="TIGR03499">
    <property type="entry name" value="FlhF"/>
    <property type="match status" value="1"/>
</dbReference>
<dbReference type="PANTHER" id="PTHR43134">
    <property type="entry name" value="SIGNAL RECOGNITION PARTICLE RECEPTOR SUBUNIT ALPHA"/>
    <property type="match status" value="1"/>
</dbReference>
<evidence type="ECO:0000259" key="15">
    <source>
        <dbReference type="SMART" id="SM00382"/>
    </source>
</evidence>
<dbReference type="GO" id="GO:0006614">
    <property type="term" value="P:SRP-dependent cotranslational protein targeting to membrane"/>
    <property type="evidence" value="ECO:0007669"/>
    <property type="project" value="UniProtKB-UniRule"/>
</dbReference>
<evidence type="ECO:0000256" key="10">
    <source>
        <dbReference type="ARBA" id="ARBA00023136"/>
    </source>
</evidence>
<dbReference type="GO" id="GO:0005525">
    <property type="term" value="F:GTP binding"/>
    <property type="evidence" value="ECO:0007669"/>
    <property type="project" value="UniProtKB-UniRule"/>
</dbReference>
<comment type="function">
    <text evidence="12">Necessary for flagellar biosynthesis. May be involved in translocation of the flagellum.</text>
</comment>
<dbReference type="AlphaFoldDB" id="A0A157RS24"/>
<evidence type="ECO:0000256" key="9">
    <source>
        <dbReference type="ARBA" id="ARBA00023134"/>
    </source>
</evidence>
<feature type="region of interest" description="Disordered" evidence="14">
    <location>
        <begin position="133"/>
        <end position="175"/>
    </location>
</feature>
<feature type="domain" description="AAA+ ATPase" evidence="15">
    <location>
        <begin position="383"/>
        <end position="553"/>
    </location>
</feature>
<proteinExistence type="inferred from homology"/>
<organism evidence="17 18">
    <name type="scientific">Bordetella ansorpii</name>
    <dbReference type="NCBI Taxonomy" id="288768"/>
    <lineage>
        <taxon>Bacteria</taxon>
        <taxon>Pseudomonadati</taxon>
        <taxon>Pseudomonadota</taxon>
        <taxon>Betaproteobacteria</taxon>
        <taxon>Burkholderiales</taxon>
        <taxon>Alcaligenaceae</taxon>
        <taxon>Bordetella</taxon>
    </lineage>
</organism>
<evidence type="ECO:0000256" key="14">
    <source>
        <dbReference type="SAM" id="MobiDB-lite"/>
    </source>
</evidence>
<evidence type="ECO:0000256" key="12">
    <source>
        <dbReference type="ARBA" id="ARBA00025337"/>
    </source>
</evidence>
<evidence type="ECO:0000256" key="3">
    <source>
        <dbReference type="ARBA" id="ARBA00014919"/>
    </source>
</evidence>
<keyword evidence="5" id="KW-1003">Cell membrane</keyword>
<evidence type="ECO:0000256" key="4">
    <source>
        <dbReference type="ARBA" id="ARBA00022448"/>
    </source>
</evidence>
<evidence type="ECO:0000256" key="11">
    <source>
        <dbReference type="ARBA" id="ARBA00023225"/>
    </source>
</evidence>
<evidence type="ECO:0000256" key="5">
    <source>
        <dbReference type="ARBA" id="ARBA00022475"/>
    </source>
</evidence>
<dbReference type="Proteomes" id="UP000077037">
    <property type="component" value="Unassembled WGS sequence"/>
</dbReference>
<evidence type="ECO:0000256" key="1">
    <source>
        <dbReference type="ARBA" id="ARBA00004413"/>
    </source>
</evidence>
<keyword evidence="8" id="KW-0653">Protein transport</keyword>
<feature type="region of interest" description="Disordered" evidence="14">
    <location>
        <begin position="236"/>
        <end position="283"/>
    </location>
</feature>
<dbReference type="SUPFAM" id="SSF52540">
    <property type="entry name" value="P-loop containing nucleoside triphosphate hydrolases"/>
    <property type="match status" value="1"/>
</dbReference>
<dbReference type="InterPro" id="IPR003593">
    <property type="entry name" value="AAA+_ATPase"/>
</dbReference>
<evidence type="ECO:0000256" key="13">
    <source>
        <dbReference type="NCBIfam" id="TIGR03499"/>
    </source>
</evidence>
<dbReference type="Pfam" id="PF00448">
    <property type="entry name" value="SRP54"/>
    <property type="match status" value="1"/>
</dbReference>
<evidence type="ECO:0000259" key="16">
    <source>
        <dbReference type="SMART" id="SM00962"/>
    </source>
</evidence>
<dbReference type="RefSeq" id="WP_066422060.1">
    <property type="nucleotide sequence ID" value="NZ_FKBS01000031.1"/>
</dbReference>
<evidence type="ECO:0000313" key="18">
    <source>
        <dbReference type="Proteomes" id="UP000077037"/>
    </source>
</evidence>
<gene>
    <name evidence="17" type="primary">flhF</name>
    <name evidence="17" type="ORF">SAMEA1982600_05466</name>
</gene>
<dbReference type="GO" id="GO:0015031">
    <property type="term" value="P:protein transport"/>
    <property type="evidence" value="ECO:0007669"/>
    <property type="project" value="UniProtKB-KW"/>
</dbReference>
<keyword evidence="7" id="KW-1005">Bacterial flagellum biogenesis</keyword>